<proteinExistence type="predicted"/>
<evidence type="ECO:0000313" key="3">
    <source>
        <dbReference type="Proteomes" id="UP000054350"/>
    </source>
</evidence>
<organism evidence="2 3">
    <name type="scientific">Allomyces macrogynus (strain ATCC 38327)</name>
    <name type="common">Allomyces javanicus var. macrogynus</name>
    <dbReference type="NCBI Taxonomy" id="578462"/>
    <lineage>
        <taxon>Eukaryota</taxon>
        <taxon>Fungi</taxon>
        <taxon>Fungi incertae sedis</taxon>
        <taxon>Blastocladiomycota</taxon>
        <taxon>Blastocladiomycetes</taxon>
        <taxon>Blastocladiales</taxon>
        <taxon>Blastocladiaceae</taxon>
        <taxon>Allomyces</taxon>
    </lineage>
</organism>
<protein>
    <submittedName>
        <fullName evidence="2">Uncharacterized protein</fullName>
    </submittedName>
</protein>
<accession>A0A0L0SVM7</accession>
<dbReference type="VEuPathDB" id="FungiDB:AMAG_19574"/>
<name>A0A0L0SVM7_ALLM3</name>
<gene>
    <name evidence="2" type="ORF">AMAG_19574</name>
</gene>
<feature type="region of interest" description="Disordered" evidence="1">
    <location>
        <begin position="49"/>
        <end position="119"/>
    </location>
</feature>
<feature type="compositionally biased region" description="Low complexity" evidence="1">
    <location>
        <begin position="15"/>
        <end position="29"/>
    </location>
</feature>
<feature type="region of interest" description="Disordered" evidence="1">
    <location>
        <begin position="1"/>
        <end position="31"/>
    </location>
</feature>
<dbReference type="Proteomes" id="UP000054350">
    <property type="component" value="Unassembled WGS sequence"/>
</dbReference>
<reference evidence="3" key="2">
    <citation type="submission" date="2009-11" db="EMBL/GenBank/DDBJ databases">
        <title>The Genome Sequence of Allomyces macrogynus strain ATCC 38327.</title>
        <authorList>
            <consortium name="The Broad Institute Genome Sequencing Platform"/>
            <person name="Russ C."/>
            <person name="Cuomo C."/>
            <person name="Shea T."/>
            <person name="Young S.K."/>
            <person name="Zeng Q."/>
            <person name="Koehrsen M."/>
            <person name="Haas B."/>
            <person name="Borodovsky M."/>
            <person name="Guigo R."/>
            <person name="Alvarado L."/>
            <person name="Berlin A."/>
            <person name="Borenstein D."/>
            <person name="Chen Z."/>
            <person name="Engels R."/>
            <person name="Freedman E."/>
            <person name="Gellesch M."/>
            <person name="Goldberg J."/>
            <person name="Griggs A."/>
            <person name="Gujja S."/>
            <person name="Heiman D."/>
            <person name="Hepburn T."/>
            <person name="Howarth C."/>
            <person name="Jen D."/>
            <person name="Larson L."/>
            <person name="Lewis B."/>
            <person name="Mehta T."/>
            <person name="Park D."/>
            <person name="Pearson M."/>
            <person name="Roberts A."/>
            <person name="Saif S."/>
            <person name="Shenoy N."/>
            <person name="Sisk P."/>
            <person name="Stolte C."/>
            <person name="Sykes S."/>
            <person name="Walk T."/>
            <person name="White J."/>
            <person name="Yandava C."/>
            <person name="Burger G."/>
            <person name="Gray M.W."/>
            <person name="Holland P.W.H."/>
            <person name="King N."/>
            <person name="Lang F.B.F."/>
            <person name="Roger A.J."/>
            <person name="Ruiz-Trillo I."/>
            <person name="Lander E."/>
            <person name="Nusbaum C."/>
        </authorList>
    </citation>
    <scope>NUCLEOTIDE SEQUENCE [LARGE SCALE GENOMIC DNA]</scope>
    <source>
        <strain evidence="3">ATCC 38327</strain>
    </source>
</reference>
<reference evidence="2 3" key="1">
    <citation type="submission" date="2009-11" db="EMBL/GenBank/DDBJ databases">
        <title>Annotation of Allomyces macrogynus ATCC 38327.</title>
        <authorList>
            <consortium name="The Broad Institute Genome Sequencing Platform"/>
            <person name="Russ C."/>
            <person name="Cuomo C."/>
            <person name="Burger G."/>
            <person name="Gray M.W."/>
            <person name="Holland P.W.H."/>
            <person name="King N."/>
            <person name="Lang F.B.F."/>
            <person name="Roger A.J."/>
            <person name="Ruiz-Trillo I."/>
            <person name="Young S.K."/>
            <person name="Zeng Q."/>
            <person name="Gargeya S."/>
            <person name="Fitzgerald M."/>
            <person name="Haas B."/>
            <person name="Abouelleil A."/>
            <person name="Alvarado L."/>
            <person name="Arachchi H.M."/>
            <person name="Berlin A."/>
            <person name="Chapman S.B."/>
            <person name="Gearin G."/>
            <person name="Goldberg J."/>
            <person name="Griggs A."/>
            <person name="Gujja S."/>
            <person name="Hansen M."/>
            <person name="Heiman D."/>
            <person name="Howarth C."/>
            <person name="Larimer J."/>
            <person name="Lui A."/>
            <person name="MacDonald P.J.P."/>
            <person name="McCowen C."/>
            <person name="Montmayeur A."/>
            <person name="Murphy C."/>
            <person name="Neiman D."/>
            <person name="Pearson M."/>
            <person name="Priest M."/>
            <person name="Roberts A."/>
            <person name="Saif S."/>
            <person name="Shea T."/>
            <person name="Sisk P."/>
            <person name="Stolte C."/>
            <person name="Sykes S."/>
            <person name="Wortman J."/>
            <person name="Nusbaum C."/>
            <person name="Birren B."/>
        </authorList>
    </citation>
    <scope>NUCLEOTIDE SEQUENCE [LARGE SCALE GENOMIC DNA]</scope>
    <source>
        <strain evidence="2 3">ATCC 38327</strain>
    </source>
</reference>
<dbReference type="AlphaFoldDB" id="A0A0L0SVM7"/>
<feature type="compositionally biased region" description="Pro residues" evidence="1">
    <location>
        <begin position="1"/>
        <end position="12"/>
    </location>
</feature>
<feature type="compositionally biased region" description="Low complexity" evidence="1">
    <location>
        <begin position="137"/>
        <end position="147"/>
    </location>
</feature>
<sequence>MADNLPPSPAPGTGPRATTASASVPAPSTLGACPSIDSVVNNYFQTARPSVAADPNPTLPPPVHVVRHDSGGTSSAAAAASVPRHPTLPSAGPDRSFPTSPMRAGTLPPRPVLPLRADSTGGKSVVVSAIPRAMTAAAGTAPRAMPRTGHDTASRSDQTTGVEERLWPTPASVVPALLVRARRRAARLDQPRRLCACAGTGPSRAPRRT</sequence>
<dbReference type="EMBL" id="GG745350">
    <property type="protein sequence ID" value="KNE66399.1"/>
    <property type="molecule type" value="Genomic_DNA"/>
</dbReference>
<evidence type="ECO:0000256" key="1">
    <source>
        <dbReference type="SAM" id="MobiDB-lite"/>
    </source>
</evidence>
<evidence type="ECO:0000313" key="2">
    <source>
        <dbReference type="EMBL" id="KNE66399.1"/>
    </source>
</evidence>
<feature type="region of interest" description="Disordered" evidence="1">
    <location>
        <begin position="137"/>
        <end position="167"/>
    </location>
</feature>
<keyword evidence="3" id="KW-1185">Reference proteome</keyword>